<dbReference type="Proteomes" id="UP001199525">
    <property type="component" value="Unassembled WGS sequence"/>
</dbReference>
<reference evidence="1 2" key="1">
    <citation type="journal article" date="2021" name="Microorganisms">
        <title>Genome Evolution of Filamentous Cyanobacterium Nostoc Species: From Facultative Symbiosis to Free Living.</title>
        <authorList>
            <person name="Huo D."/>
            <person name="Li H."/>
            <person name="Cai F."/>
            <person name="Guo X."/>
            <person name="Qiao Z."/>
            <person name="Wang W."/>
            <person name="Yu G."/>
            <person name="Li R."/>
        </authorList>
    </citation>
    <scope>NUCLEOTIDE SEQUENCE [LARGE SCALE GENOMIC DNA]</scope>
    <source>
        <strain evidence="1 2">CHAB 5714</strain>
    </source>
</reference>
<name>A0ABS8IGA1_9NOSO</name>
<protein>
    <recommendedName>
        <fullName evidence="3">Ferritin-like domain-containing protein</fullName>
    </recommendedName>
</protein>
<sequence length="256" mass="29380">MKLERWLTQEFFQAICKSPDARVWYQNFLFVLEADGEIPGINNVTGKLDDDWLESRLNKHMADEHRHSEMWKKLLISQGKFHPEEVPSWTNTVKAFCSAGWTSVTEKFSRGESVHQVELIPLFAGVHALETFAIQRFTLMANLLKPVDPAASELLKIIINDEQSHAAYTKQAVERLGKKMDCSEYAAKCLDKGLQSYRWYCLSLMPRLVGILQKKEAKFSKPFLIFTNIISWYSKFHKFLSPPPPLPTSVSSIIQA</sequence>
<organism evidence="1 2">
    <name type="scientific">Nostoc favosum CHAB5714</name>
    <dbReference type="NCBI Taxonomy" id="2780399"/>
    <lineage>
        <taxon>Bacteria</taxon>
        <taxon>Bacillati</taxon>
        <taxon>Cyanobacteriota</taxon>
        <taxon>Cyanophyceae</taxon>
        <taxon>Nostocales</taxon>
        <taxon>Nostocaceae</taxon>
        <taxon>Nostoc</taxon>
        <taxon>Nostoc favosum</taxon>
    </lineage>
</organism>
<evidence type="ECO:0008006" key="3">
    <source>
        <dbReference type="Google" id="ProtNLM"/>
    </source>
</evidence>
<dbReference type="SUPFAM" id="SSF47240">
    <property type="entry name" value="Ferritin-like"/>
    <property type="match status" value="1"/>
</dbReference>
<accession>A0ABS8IGA1</accession>
<evidence type="ECO:0000313" key="1">
    <source>
        <dbReference type="EMBL" id="MCC5603265.1"/>
    </source>
</evidence>
<comment type="caution">
    <text evidence="1">The sequence shown here is derived from an EMBL/GenBank/DDBJ whole genome shotgun (WGS) entry which is preliminary data.</text>
</comment>
<dbReference type="Gene3D" id="1.10.620.20">
    <property type="entry name" value="Ribonucleotide Reductase, subunit A"/>
    <property type="match status" value="1"/>
</dbReference>
<gene>
    <name evidence="1" type="ORF">LC586_29750</name>
</gene>
<dbReference type="EMBL" id="JAIVFQ010000072">
    <property type="protein sequence ID" value="MCC5603265.1"/>
    <property type="molecule type" value="Genomic_DNA"/>
</dbReference>
<dbReference type="RefSeq" id="WP_229488827.1">
    <property type="nucleotide sequence ID" value="NZ_JAIVFQ010000072.1"/>
</dbReference>
<dbReference type="InterPro" id="IPR009078">
    <property type="entry name" value="Ferritin-like_SF"/>
</dbReference>
<dbReference type="InterPro" id="IPR012348">
    <property type="entry name" value="RNR-like"/>
</dbReference>
<proteinExistence type="predicted"/>
<evidence type="ECO:0000313" key="2">
    <source>
        <dbReference type="Proteomes" id="UP001199525"/>
    </source>
</evidence>
<keyword evidence="2" id="KW-1185">Reference proteome</keyword>